<name>A0AAN8E9K0_9EURO</name>
<evidence type="ECO:0000259" key="1">
    <source>
        <dbReference type="PROSITE" id="PS50181"/>
    </source>
</evidence>
<feature type="domain" description="F-box" evidence="1">
    <location>
        <begin position="50"/>
        <end position="106"/>
    </location>
</feature>
<dbReference type="Proteomes" id="UP001316803">
    <property type="component" value="Unassembled WGS sequence"/>
</dbReference>
<dbReference type="InterPro" id="IPR001810">
    <property type="entry name" value="F-box_dom"/>
</dbReference>
<dbReference type="PROSITE" id="PS50181">
    <property type="entry name" value="FBOX"/>
    <property type="match status" value="1"/>
</dbReference>
<gene>
    <name evidence="2" type="ORF">OHC33_010401</name>
</gene>
<sequence>MKEDPRSSMQDSRSLSGILWGTRKYNLNNRYPIVRPATPEAQTNAQSSEPQTLFKLPDEIQLLIVDQFDLTESKDVNSLKSLSQTCKKLNGIVNDSVRLKKSFENYLPIERKILNNFSWQGLGDAAEYANYADHCRYLVREVIAPMVRTCPELYNLPTAGWDQIFSVGLLLRAKMMGFKQRDPKHPRWAKQGDLQDSQGDLQDAWSADRDMTVTSDSFSPVEKLVLFYSALLWQQTYATLTKPHSFQRDEILKCADELVDDTDPGDIWLWGLRSTFFMEGPLALLRMWYGWERPGSAFGFPASFIDPQKMHQMMVERQEMWITTFQAVPRKFPSFWLEDEVEEKIPMWKEQLSIDKPRSFTRLGLEEEAAKSLIACLDIWCALPQDELPWYYND</sequence>
<dbReference type="SUPFAM" id="SSF81383">
    <property type="entry name" value="F-box domain"/>
    <property type="match status" value="1"/>
</dbReference>
<reference evidence="2 3" key="1">
    <citation type="submission" date="2022-12" db="EMBL/GenBank/DDBJ databases">
        <title>Genomic features and morphological characterization of a novel Knufia sp. strain isolated from spacecraft assembly facility.</title>
        <authorList>
            <person name="Teixeira M."/>
            <person name="Chander A.M."/>
            <person name="Stajich J.E."/>
            <person name="Venkateswaran K."/>
        </authorList>
    </citation>
    <scope>NUCLEOTIDE SEQUENCE [LARGE SCALE GENOMIC DNA]</scope>
    <source>
        <strain evidence="2 3">FJI-L2-BK-P2</strain>
    </source>
</reference>
<proteinExistence type="predicted"/>
<dbReference type="AlphaFoldDB" id="A0AAN8E9K0"/>
<evidence type="ECO:0000313" key="3">
    <source>
        <dbReference type="Proteomes" id="UP001316803"/>
    </source>
</evidence>
<dbReference type="InterPro" id="IPR036047">
    <property type="entry name" value="F-box-like_dom_sf"/>
</dbReference>
<evidence type="ECO:0000313" key="2">
    <source>
        <dbReference type="EMBL" id="KAK5948505.1"/>
    </source>
</evidence>
<organism evidence="2 3">
    <name type="scientific">Knufia fluminis</name>
    <dbReference type="NCBI Taxonomy" id="191047"/>
    <lineage>
        <taxon>Eukaryota</taxon>
        <taxon>Fungi</taxon>
        <taxon>Dikarya</taxon>
        <taxon>Ascomycota</taxon>
        <taxon>Pezizomycotina</taxon>
        <taxon>Eurotiomycetes</taxon>
        <taxon>Chaetothyriomycetidae</taxon>
        <taxon>Chaetothyriales</taxon>
        <taxon>Trichomeriaceae</taxon>
        <taxon>Knufia</taxon>
    </lineage>
</organism>
<comment type="caution">
    <text evidence="2">The sequence shown here is derived from an EMBL/GenBank/DDBJ whole genome shotgun (WGS) entry which is preliminary data.</text>
</comment>
<protein>
    <recommendedName>
        <fullName evidence="1">F-box domain-containing protein</fullName>
    </recommendedName>
</protein>
<dbReference type="EMBL" id="JAKLMC020000046">
    <property type="protein sequence ID" value="KAK5948505.1"/>
    <property type="molecule type" value="Genomic_DNA"/>
</dbReference>
<accession>A0AAN8E9K0</accession>
<keyword evidence="3" id="KW-1185">Reference proteome</keyword>